<dbReference type="Proteomes" id="UP000299102">
    <property type="component" value="Unassembled WGS sequence"/>
</dbReference>
<organism evidence="1 2">
    <name type="scientific">Eumeta variegata</name>
    <name type="common">Bagworm moth</name>
    <name type="synonym">Eumeta japonica</name>
    <dbReference type="NCBI Taxonomy" id="151549"/>
    <lineage>
        <taxon>Eukaryota</taxon>
        <taxon>Metazoa</taxon>
        <taxon>Ecdysozoa</taxon>
        <taxon>Arthropoda</taxon>
        <taxon>Hexapoda</taxon>
        <taxon>Insecta</taxon>
        <taxon>Pterygota</taxon>
        <taxon>Neoptera</taxon>
        <taxon>Endopterygota</taxon>
        <taxon>Lepidoptera</taxon>
        <taxon>Glossata</taxon>
        <taxon>Ditrysia</taxon>
        <taxon>Tineoidea</taxon>
        <taxon>Psychidae</taxon>
        <taxon>Oiketicinae</taxon>
        <taxon>Eumeta</taxon>
    </lineage>
</organism>
<dbReference type="OrthoDB" id="410155at2759"/>
<accession>A0A4C1ZYW2</accession>
<proteinExistence type="predicted"/>
<sequence length="165" mass="18996">MLEMGPLDGERPNPTRKITNWKRMSTALEKIDAPTLHSILNDISITEEIDFAIYDLNNHMRTVIEKCKREVLSSSDRRRLPPNIIELIRERTQLCAAHAHILLLNRARVLQREVRTRVQEFRNENWGDLSVTDPCRYSVTSYAETIPKEIVHSACHAPSAPLCIV</sequence>
<dbReference type="AlphaFoldDB" id="A0A4C1ZYW2"/>
<evidence type="ECO:0000313" key="1">
    <source>
        <dbReference type="EMBL" id="GBP93200.1"/>
    </source>
</evidence>
<dbReference type="EMBL" id="BGZK01002349">
    <property type="protein sequence ID" value="GBP93200.1"/>
    <property type="molecule type" value="Genomic_DNA"/>
</dbReference>
<evidence type="ECO:0000313" key="2">
    <source>
        <dbReference type="Proteomes" id="UP000299102"/>
    </source>
</evidence>
<name>A0A4C1ZYW2_EUMVA</name>
<gene>
    <name evidence="1" type="ORF">EVAR_24943_1</name>
</gene>
<comment type="caution">
    <text evidence="1">The sequence shown here is derived from an EMBL/GenBank/DDBJ whole genome shotgun (WGS) entry which is preliminary data.</text>
</comment>
<protein>
    <submittedName>
        <fullName evidence="1">Uncharacterized protein</fullName>
    </submittedName>
</protein>
<keyword evidence="2" id="KW-1185">Reference proteome</keyword>
<reference evidence="1 2" key="1">
    <citation type="journal article" date="2019" name="Commun. Biol.">
        <title>The bagworm genome reveals a unique fibroin gene that provides high tensile strength.</title>
        <authorList>
            <person name="Kono N."/>
            <person name="Nakamura H."/>
            <person name="Ohtoshi R."/>
            <person name="Tomita M."/>
            <person name="Numata K."/>
            <person name="Arakawa K."/>
        </authorList>
    </citation>
    <scope>NUCLEOTIDE SEQUENCE [LARGE SCALE GENOMIC DNA]</scope>
</reference>